<dbReference type="PANTHER" id="PTHR46018">
    <property type="entry name" value="ZINC PHOSPHODIESTERASE ELAC PROTEIN 1"/>
    <property type="match status" value="1"/>
</dbReference>
<sequence>MPKLHVLGTGGYHPNDLRHTACLMLPEAGIILDAGTSFFRTRELITTTTLDIFLTHAHLDHCQGLTYLLDVLLDKHVGRVTVHGLGDHLEAVGGDLFRTRLFPVPFGHELKPIATETQVDAWTVRWLIQPEHPGMSLGYRLDSPEVSFAYLTDTIADPRDEEKAAFIRGVDLLIHECYFANAFTELAARTGHSCAGAVGQFATKAEVGRLALTHANPILTPEELRTIENEVNAEFPESRFLEDQEVLSL</sequence>
<dbReference type="InterPro" id="IPR036866">
    <property type="entry name" value="RibonucZ/Hydroxyglut_hydro"/>
</dbReference>
<dbReference type="Gene3D" id="3.60.15.10">
    <property type="entry name" value="Ribonuclease Z/Hydroxyacylglutathione hydrolase-like"/>
    <property type="match status" value="1"/>
</dbReference>
<dbReference type="EMBL" id="CP036279">
    <property type="protein sequence ID" value="QDU62631.1"/>
    <property type="molecule type" value="Genomic_DNA"/>
</dbReference>
<evidence type="ECO:0000313" key="2">
    <source>
        <dbReference type="EMBL" id="QDU62631.1"/>
    </source>
</evidence>
<feature type="domain" description="Metallo-beta-lactamase" evidence="1">
    <location>
        <begin position="30"/>
        <end position="214"/>
    </location>
</feature>
<gene>
    <name evidence="2" type="ORF">Pan216_34980</name>
</gene>
<dbReference type="Proteomes" id="UP000317093">
    <property type="component" value="Chromosome"/>
</dbReference>
<name>A0A518B6N2_9BACT</name>
<dbReference type="RefSeq" id="WP_145259520.1">
    <property type="nucleotide sequence ID" value="NZ_CP036279.1"/>
</dbReference>
<reference evidence="2 3" key="1">
    <citation type="submission" date="2019-02" db="EMBL/GenBank/DDBJ databases">
        <title>Deep-cultivation of Planctomycetes and their phenomic and genomic characterization uncovers novel biology.</title>
        <authorList>
            <person name="Wiegand S."/>
            <person name="Jogler M."/>
            <person name="Boedeker C."/>
            <person name="Pinto D."/>
            <person name="Vollmers J."/>
            <person name="Rivas-Marin E."/>
            <person name="Kohn T."/>
            <person name="Peeters S.H."/>
            <person name="Heuer A."/>
            <person name="Rast P."/>
            <person name="Oberbeckmann S."/>
            <person name="Bunk B."/>
            <person name="Jeske O."/>
            <person name="Meyerdierks A."/>
            <person name="Storesund J.E."/>
            <person name="Kallscheuer N."/>
            <person name="Luecker S."/>
            <person name="Lage O.M."/>
            <person name="Pohl T."/>
            <person name="Merkel B.J."/>
            <person name="Hornburger P."/>
            <person name="Mueller R.-W."/>
            <person name="Bruemmer F."/>
            <person name="Labrenz M."/>
            <person name="Spormann A.M."/>
            <person name="Op den Camp H."/>
            <person name="Overmann J."/>
            <person name="Amann R."/>
            <person name="Jetten M.S.M."/>
            <person name="Mascher T."/>
            <person name="Medema M.H."/>
            <person name="Devos D.P."/>
            <person name="Kaster A.-K."/>
            <person name="Ovreas L."/>
            <person name="Rohde M."/>
            <person name="Galperin M.Y."/>
            <person name="Jogler C."/>
        </authorList>
    </citation>
    <scope>NUCLEOTIDE SEQUENCE [LARGE SCALE GENOMIC DNA]</scope>
    <source>
        <strain evidence="2 3">Pan216</strain>
    </source>
</reference>
<dbReference type="KEGG" id="knv:Pan216_34980"/>
<dbReference type="GO" id="GO:0042781">
    <property type="term" value="F:3'-tRNA processing endoribonuclease activity"/>
    <property type="evidence" value="ECO:0007669"/>
    <property type="project" value="TreeGrafter"/>
</dbReference>
<keyword evidence="3" id="KW-1185">Reference proteome</keyword>
<evidence type="ECO:0000313" key="3">
    <source>
        <dbReference type="Proteomes" id="UP000317093"/>
    </source>
</evidence>
<dbReference type="Pfam" id="PF12706">
    <property type="entry name" value="Lactamase_B_2"/>
    <property type="match status" value="1"/>
</dbReference>
<dbReference type="PANTHER" id="PTHR46018:SF2">
    <property type="entry name" value="ZINC PHOSPHODIESTERASE ELAC PROTEIN 1"/>
    <property type="match status" value="1"/>
</dbReference>
<protein>
    <submittedName>
        <fullName evidence="2">Ribonuclease Z</fullName>
    </submittedName>
</protein>
<proteinExistence type="predicted"/>
<dbReference type="InterPro" id="IPR001279">
    <property type="entry name" value="Metallo-B-lactamas"/>
</dbReference>
<dbReference type="SUPFAM" id="SSF56281">
    <property type="entry name" value="Metallo-hydrolase/oxidoreductase"/>
    <property type="match status" value="1"/>
</dbReference>
<organism evidence="2 3">
    <name type="scientific">Kolteria novifilia</name>
    <dbReference type="NCBI Taxonomy" id="2527975"/>
    <lineage>
        <taxon>Bacteria</taxon>
        <taxon>Pseudomonadati</taxon>
        <taxon>Planctomycetota</taxon>
        <taxon>Planctomycetia</taxon>
        <taxon>Kolteriales</taxon>
        <taxon>Kolteriaceae</taxon>
        <taxon>Kolteria</taxon>
    </lineage>
</organism>
<evidence type="ECO:0000259" key="1">
    <source>
        <dbReference type="Pfam" id="PF12706"/>
    </source>
</evidence>
<accession>A0A518B6N2</accession>
<dbReference type="OrthoDB" id="9800940at2"/>
<dbReference type="AlphaFoldDB" id="A0A518B6N2"/>